<sequence>MKRVRVFLTVVLLSVAALLVGCTSESATESKDKLTITTTTGMVADIVKNIGGEHVDVEYLMGPGVDPHLYKASQGDIKKIENADVVFYSGLYLEGKMVDIFEKLEKKKPVFSVTEKISTSKLQKDPEAPDAYDPHVWFDVSLWMEAAEETKNRLIEVDEKNKETYEANATKYLKELEEVHAYAKEQLATIPKEQRVLVTAHDAFGYLEAAYGVEVQGLQGMSTASEYGLKDVQNIIDLLTSRKIKAVFVESSIPTKSIESVVEGAKAKGHTVEIGGELFSDAMGEDGTPAGTYIGMVRHNVDTIVKALK</sequence>
<evidence type="ECO:0000256" key="5">
    <source>
        <dbReference type="RuleBase" id="RU003512"/>
    </source>
</evidence>
<evidence type="ECO:0000313" key="7">
    <source>
        <dbReference type="EMBL" id="GGE66876.1"/>
    </source>
</evidence>
<keyword evidence="3" id="KW-0479">Metal-binding</keyword>
<dbReference type="Gene3D" id="3.40.50.1980">
    <property type="entry name" value="Nitrogenase molybdenum iron protein domain"/>
    <property type="match status" value="2"/>
</dbReference>
<dbReference type="InterPro" id="IPR006129">
    <property type="entry name" value="AdhesinB"/>
</dbReference>
<dbReference type="RefSeq" id="WP_229722175.1">
    <property type="nucleotide sequence ID" value="NZ_BMFK01000001.1"/>
</dbReference>
<dbReference type="PANTHER" id="PTHR42953:SF1">
    <property type="entry name" value="METAL-BINDING PROTEIN HI_0362-RELATED"/>
    <property type="match status" value="1"/>
</dbReference>
<comment type="caution">
    <text evidence="7">The sequence shown here is derived from an EMBL/GenBank/DDBJ whole genome shotgun (WGS) entry which is preliminary data.</text>
</comment>
<dbReference type="GO" id="GO:0007155">
    <property type="term" value="P:cell adhesion"/>
    <property type="evidence" value="ECO:0007669"/>
    <property type="project" value="InterPro"/>
</dbReference>
<protein>
    <submittedName>
        <fullName evidence="7">Manganese-binding lipoprotein MntA</fullName>
    </submittedName>
</protein>
<reference evidence="7" key="2">
    <citation type="submission" date="2020-09" db="EMBL/GenBank/DDBJ databases">
        <authorList>
            <person name="Sun Q."/>
            <person name="Zhou Y."/>
        </authorList>
    </citation>
    <scope>NUCLEOTIDE SEQUENCE</scope>
    <source>
        <strain evidence="7">CGMCC 1.12698</strain>
    </source>
</reference>
<proteinExistence type="inferred from homology"/>
<dbReference type="GO" id="GO:0030313">
    <property type="term" value="C:cell envelope"/>
    <property type="evidence" value="ECO:0007669"/>
    <property type="project" value="UniProtKB-SubCell"/>
</dbReference>
<keyword evidence="2 5" id="KW-0813">Transport</keyword>
<dbReference type="SUPFAM" id="SSF53807">
    <property type="entry name" value="Helical backbone' metal receptor"/>
    <property type="match status" value="1"/>
</dbReference>
<dbReference type="Pfam" id="PF01297">
    <property type="entry name" value="ZnuA"/>
    <property type="match status" value="1"/>
</dbReference>
<dbReference type="PANTHER" id="PTHR42953">
    <property type="entry name" value="HIGH-AFFINITY ZINC UPTAKE SYSTEM PROTEIN ZNUA-RELATED"/>
    <property type="match status" value="1"/>
</dbReference>
<evidence type="ECO:0000256" key="6">
    <source>
        <dbReference type="SAM" id="SignalP"/>
    </source>
</evidence>
<dbReference type="GO" id="GO:0046872">
    <property type="term" value="F:metal ion binding"/>
    <property type="evidence" value="ECO:0007669"/>
    <property type="project" value="UniProtKB-KW"/>
</dbReference>
<dbReference type="InterPro" id="IPR050492">
    <property type="entry name" value="Bact_metal-bind_prot9"/>
</dbReference>
<comment type="subcellular location">
    <subcellularLocation>
        <location evidence="1">Cell envelope</location>
    </subcellularLocation>
</comment>
<feature type="signal peptide" evidence="6">
    <location>
        <begin position="1"/>
        <end position="27"/>
    </location>
</feature>
<organism evidence="7 8">
    <name type="scientific">Priestia taiwanensis</name>
    <dbReference type="NCBI Taxonomy" id="1347902"/>
    <lineage>
        <taxon>Bacteria</taxon>
        <taxon>Bacillati</taxon>
        <taxon>Bacillota</taxon>
        <taxon>Bacilli</taxon>
        <taxon>Bacillales</taxon>
        <taxon>Bacillaceae</taxon>
        <taxon>Priestia</taxon>
    </lineage>
</organism>
<evidence type="ECO:0000256" key="2">
    <source>
        <dbReference type="ARBA" id="ARBA00022448"/>
    </source>
</evidence>
<gene>
    <name evidence="7" type="primary">mntA</name>
    <name evidence="7" type="ORF">GCM10007140_16280</name>
</gene>
<evidence type="ECO:0000256" key="1">
    <source>
        <dbReference type="ARBA" id="ARBA00004196"/>
    </source>
</evidence>
<keyword evidence="7" id="KW-0449">Lipoprotein</keyword>
<dbReference type="Proteomes" id="UP000605259">
    <property type="component" value="Unassembled WGS sequence"/>
</dbReference>
<evidence type="ECO:0000256" key="3">
    <source>
        <dbReference type="ARBA" id="ARBA00022723"/>
    </source>
</evidence>
<dbReference type="AlphaFoldDB" id="A0A917AR91"/>
<dbReference type="GO" id="GO:0030001">
    <property type="term" value="P:metal ion transport"/>
    <property type="evidence" value="ECO:0007669"/>
    <property type="project" value="InterPro"/>
</dbReference>
<dbReference type="PRINTS" id="PR00691">
    <property type="entry name" value="ADHESINB"/>
</dbReference>
<accession>A0A917AR91</accession>
<feature type="chain" id="PRO_5038031260" evidence="6">
    <location>
        <begin position="28"/>
        <end position="309"/>
    </location>
</feature>
<reference evidence="7" key="1">
    <citation type="journal article" date="2014" name="Int. J. Syst. Evol. Microbiol.">
        <title>Complete genome sequence of Corynebacterium casei LMG S-19264T (=DSM 44701T), isolated from a smear-ripened cheese.</title>
        <authorList>
            <consortium name="US DOE Joint Genome Institute (JGI-PGF)"/>
            <person name="Walter F."/>
            <person name="Albersmeier A."/>
            <person name="Kalinowski J."/>
            <person name="Ruckert C."/>
        </authorList>
    </citation>
    <scope>NUCLEOTIDE SEQUENCE</scope>
    <source>
        <strain evidence="7">CGMCC 1.12698</strain>
    </source>
</reference>
<dbReference type="InterPro" id="IPR006127">
    <property type="entry name" value="ZnuA-like"/>
</dbReference>
<keyword evidence="4 6" id="KW-0732">Signal</keyword>
<dbReference type="InterPro" id="IPR006128">
    <property type="entry name" value="Lipoprotein_PsaA-like"/>
</dbReference>
<evidence type="ECO:0000313" key="8">
    <source>
        <dbReference type="Proteomes" id="UP000605259"/>
    </source>
</evidence>
<name>A0A917AR91_9BACI</name>
<dbReference type="PROSITE" id="PS51257">
    <property type="entry name" value="PROKAR_LIPOPROTEIN"/>
    <property type="match status" value="1"/>
</dbReference>
<evidence type="ECO:0000256" key="4">
    <source>
        <dbReference type="ARBA" id="ARBA00022729"/>
    </source>
</evidence>
<keyword evidence="8" id="KW-1185">Reference proteome</keyword>
<dbReference type="PRINTS" id="PR00690">
    <property type="entry name" value="ADHESNFAMILY"/>
</dbReference>
<comment type="similarity">
    <text evidence="5">Belongs to the bacterial solute-binding protein 9 family.</text>
</comment>
<dbReference type="EMBL" id="BMFK01000001">
    <property type="protein sequence ID" value="GGE66876.1"/>
    <property type="molecule type" value="Genomic_DNA"/>
</dbReference>